<protein>
    <submittedName>
        <fullName evidence="1">Uncharacterized protein</fullName>
    </submittedName>
</protein>
<organism evidence="1 2">
    <name type="scientific">Micromonospora siamensis</name>
    <dbReference type="NCBI Taxonomy" id="299152"/>
    <lineage>
        <taxon>Bacteria</taxon>
        <taxon>Bacillati</taxon>
        <taxon>Actinomycetota</taxon>
        <taxon>Actinomycetes</taxon>
        <taxon>Micromonosporales</taxon>
        <taxon>Micromonosporaceae</taxon>
        <taxon>Micromonospora</taxon>
    </lineage>
</organism>
<dbReference type="RefSeq" id="WP_088972775.1">
    <property type="nucleotide sequence ID" value="NZ_JBHLYF010000029.1"/>
</dbReference>
<dbReference type="Proteomes" id="UP000198210">
    <property type="component" value="Chromosome I"/>
</dbReference>
<proteinExistence type="predicted"/>
<name>A0A1C5JVA0_9ACTN</name>
<dbReference type="AlphaFoldDB" id="A0A1C5JVA0"/>
<sequence>MLRAVAVAAAGALVVVGGVTGFGRWQDARSTDCRHRSVVLAGLPLLAEQPPGVLRGDTYSGCDADRLVAYAGRQYHGEADEPAVLSFYRAAAERDAWRVTEAAPAPSDPGGAGLCGSRRLDGDTVYVSLSFPAPDVFELHVADSPDSGPARC</sequence>
<gene>
    <name evidence="1" type="ORF">GA0074704_5051</name>
</gene>
<reference evidence="1 2" key="1">
    <citation type="submission" date="2016-06" db="EMBL/GenBank/DDBJ databases">
        <authorList>
            <person name="Kjaerup R.B."/>
            <person name="Dalgaard T.S."/>
            <person name="Juul-Madsen H.R."/>
        </authorList>
    </citation>
    <scope>NUCLEOTIDE SEQUENCE [LARGE SCALE GENOMIC DNA]</scope>
    <source>
        <strain evidence="1 2">DSM 45097</strain>
    </source>
</reference>
<evidence type="ECO:0000313" key="2">
    <source>
        <dbReference type="Proteomes" id="UP000198210"/>
    </source>
</evidence>
<keyword evidence="2" id="KW-1185">Reference proteome</keyword>
<evidence type="ECO:0000313" key="1">
    <source>
        <dbReference type="EMBL" id="SCG74510.1"/>
    </source>
</evidence>
<accession>A0A1C5JVA0</accession>
<dbReference type="EMBL" id="LT607751">
    <property type="protein sequence ID" value="SCG74510.1"/>
    <property type="molecule type" value="Genomic_DNA"/>
</dbReference>